<name>L0D4X3_SINAD</name>
<dbReference type="PANTHER" id="PTHR30600">
    <property type="entry name" value="CYTOCHROME C PEROXIDASE-RELATED"/>
    <property type="match status" value="1"/>
</dbReference>
<keyword evidence="11" id="KW-1185">Reference proteome</keyword>
<comment type="subcellular location">
    <subcellularLocation>
        <location evidence="1">Cell envelope</location>
    </subcellularLocation>
</comment>
<sequence>MSATLCRLCLPIVLAGLTIAGTLGADGIRREPAPSAVHLVGHEDAALLKRVQDVIDDWDPRKLRNPYVDSIPIVDANQKRAVKKSPRRADLNEFIADVDAAEALGKAFFWEMQAGSDFRRQEGGAFVGTACASCHYRHGADARNGYTTRLPYVAWDKYRLDPDHGLEYGEHQQPFVVEKKATETIANVNSLYSPSKPHLPSVRRPRPGADVEEEEAGDQDGPQTPLSLIVGSQGVEPLVFKSLIRGNKPSEGNGAWLSEVATNRLVDGFTKVKPEWSMFVANQNDGGKRFRQITTRNSPTIINSGFADRLFHDGRAESTFNGISIFGDFDEREVLHVRRTDGSVVPVRVAISHAALASQAVGPIVNEVEMSYLGRSFHHLAGKLLEAPVLGYQTVAADDSHLGPFIEAKLVGMGSTYRALIQKAFRREWWDGRDANGAEQFVDLGLASVLQGTPLPQGTLMEANFSLYWGLSIMLYEASLVSNDSPFDQMMRGNGRGVESLWQAKKETLEPIYLDRLRTTHPAPTGTAQPRLQSGAEVFQRGFRLFMNRNCVECHSGPLFSELYSRDAATEPAPPIAYTLERILLPNSQADAIAIELRPGRDRAVEQTVAALIGANSKKDSIASIARRCALELELLCDEARGDQSRMTFLVRDRLEQAGLSAEPAGEIAKLWIALEKRAVTQVGGRLFFSEAERIATAALLADPVLVEKMAIPSTQVTQRRPLPIQGPLASESYAFYDLSFYALGVSPPRYDRGIGDWSSTAPEDDPGAIAKERVKQVQKAKSGVLKGIRQKYDLTKSEVKERVLSLIEAGKVGELKELNAAEQAALSLEGDERNASAADAGKPDLQSTTGAPGSAYRFNPAWKRRSRKPRPSRPAAVREAVVVPPAALAPGEVVKGPAHDLDKKARMGNPRDLSWFRDLPTWDEDFPVAKPPYDSVDTRRADVHFLSRTRALVQNERPWGHRKPLLHDNELAFWGAFKTPTLRNIELTAPYMHNGRLLTLYDVVDFYDRGGDLLGDQAVNPDKHPAIVDLNMSEEDKFALVFFLMCLTDERVRREQGPFDHPSLRVVNGYDEHLNERIIDLGAIGSCGLAAGVVRPTFPADR</sequence>
<evidence type="ECO:0000259" key="9">
    <source>
        <dbReference type="PROSITE" id="PS51007"/>
    </source>
</evidence>
<evidence type="ECO:0000256" key="8">
    <source>
        <dbReference type="SAM" id="MobiDB-lite"/>
    </source>
</evidence>
<keyword evidence="10" id="KW-0575">Peroxidase</keyword>
<accession>L0D4X3</accession>
<keyword evidence="3 7" id="KW-0479">Metal-binding</keyword>
<evidence type="ECO:0000256" key="6">
    <source>
        <dbReference type="ARBA" id="ARBA00023004"/>
    </source>
</evidence>
<dbReference type="PROSITE" id="PS51007">
    <property type="entry name" value="CYTC"/>
    <property type="match status" value="1"/>
</dbReference>
<dbReference type="GO" id="GO:0046872">
    <property type="term" value="F:metal ion binding"/>
    <property type="evidence" value="ECO:0007669"/>
    <property type="project" value="UniProtKB-KW"/>
</dbReference>
<keyword evidence="5" id="KW-0560">Oxidoreductase</keyword>
<dbReference type="AlphaFoldDB" id="L0D4X3"/>
<dbReference type="Proteomes" id="UP000010798">
    <property type="component" value="Chromosome"/>
</dbReference>
<dbReference type="InterPro" id="IPR036909">
    <property type="entry name" value="Cyt_c-like_dom_sf"/>
</dbReference>
<dbReference type="Pfam" id="PF03150">
    <property type="entry name" value="CCP_MauG"/>
    <property type="match status" value="1"/>
</dbReference>
<organism evidence="10 11">
    <name type="scientific">Singulisphaera acidiphila (strain ATCC BAA-1392 / DSM 18658 / VKM B-2454 / MOB10)</name>
    <dbReference type="NCBI Taxonomy" id="886293"/>
    <lineage>
        <taxon>Bacteria</taxon>
        <taxon>Pseudomonadati</taxon>
        <taxon>Planctomycetota</taxon>
        <taxon>Planctomycetia</taxon>
        <taxon>Isosphaerales</taxon>
        <taxon>Isosphaeraceae</taxon>
        <taxon>Singulisphaera</taxon>
    </lineage>
</organism>
<keyword evidence="6 7" id="KW-0408">Iron</keyword>
<dbReference type="HOGENOM" id="CLU_282829_0_0_0"/>
<dbReference type="GO" id="GO:0004130">
    <property type="term" value="F:cytochrome-c peroxidase activity"/>
    <property type="evidence" value="ECO:0007669"/>
    <property type="project" value="TreeGrafter"/>
</dbReference>
<dbReference type="eggNOG" id="COG1858">
    <property type="taxonomic scope" value="Bacteria"/>
</dbReference>
<feature type="domain" description="Cytochrome c" evidence="9">
    <location>
        <begin position="530"/>
        <end position="632"/>
    </location>
</feature>
<reference evidence="10 11" key="1">
    <citation type="submission" date="2012-02" db="EMBL/GenBank/DDBJ databases">
        <title>Complete sequence of chromosome of Singulisphaera acidiphila DSM 18658.</title>
        <authorList>
            <consortium name="US DOE Joint Genome Institute (JGI-PGF)"/>
            <person name="Lucas S."/>
            <person name="Copeland A."/>
            <person name="Lapidus A."/>
            <person name="Glavina del Rio T."/>
            <person name="Dalin E."/>
            <person name="Tice H."/>
            <person name="Bruce D."/>
            <person name="Goodwin L."/>
            <person name="Pitluck S."/>
            <person name="Peters L."/>
            <person name="Ovchinnikova G."/>
            <person name="Chertkov O."/>
            <person name="Kyrpides N."/>
            <person name="Mavromatis K."/>
            <person name="Ivanova N."/>
            <person name="Brettin T."/>
            <person name="Detter J.C."/>
            <person name="Han C."/>
            <person name="Larimer F."/>
            <person name="Land M."/>
            <person name="Hauser L."/>
            <person name="Markowitz V."/>
            <person name="Cheng J.-F."/>
            <person name="Hugenholtz P."/>
            <person name="Woyke T."/>
            <person name="Wu D."/>
            <person name="Tindall B."/>
            <person name="Pomrenke H."/>
            <person name="Brambilla E."/>
            <person name="Klenk H.-P."/>
            <person name="Eisen J.A."/>
        </authorList>
    </citation>
    <scope>NUCLEOTIDE SEQUENCE [LARGE SCALE GENOMIC DNA]</scope>
    <source>
        <strain evidence="11">ATCC BAA-1392 / DSM 18658 / VKM B-2454 / MOB10</strain>
    </source>
</reference>
<evidence type="ECO:0000256" key="3">
    <source>
        <dbReference type="ARBA" id="ARBA00022723"/>
    </source>
</evidence>
<evidence type="ECO:0000256" key="1">
    <source>
        <dbReference type="ARBA" id="ARBA00004196"/>
    </source>
</evidence>
<evidence type="ECO:0000313" key="11">
    <source>
        <dbReference type="Proteomes" id="UP000010798"/>
    </source>
</evidence>
<dbReference type="InterPro" id="IPR051395">
    <property type="entry name" value="Cytochrome_c_Peroxidase/MauG"/>
</dbReference>
<dbReference type="KEGG" id="saci:Sinac_0015"/>
<protein>
    <submittedName>
        <fullName evidence="10">Cytochrome c peroxidase</fullName>
    </submittedName>
</protein>
<dbReference type="InterPro" id="IPR004852">
    <property type="entry name" value="Di-haem_cyt_c_peroxidsae"/>
</dbReference>
<dbReference type="STRING" id="886293.Sinac_0015"/>
<dbReference type="EMBL" id="CP003364">
    <property type="protein sequence ID" value="AGA24479.1"/>
    <property type="molecule type" value="Genomic_DNA"/>
</dbReference>
<proteinExistence type="predicted"/>
<gene>
    <name evidence="10" type="ordered locus">Sinac_0015</name>
</gene>
<dbReference type="OrthoDB" id="9805202at2"/>
<keyword evidence="2 7" id="KW-0349">Heme</keyword>
<dbReference type="Gene3D" id="1.10.760.10">
    <property type="entry name" value="Cytochrome c-like domain"/>
    <property type="match status" value="2"/>
</dbReference>
<feature type="region of interest" description="Disordered" evidence="8">
    <location>
        <begin position="828"/>
        <end position="879"/>
    </location>
</feature>
<evidence type="ECO:0000256" key="2">
    <source>
        <dbReference type="ARBA" id="ARBA00022617"/>
    </source>
</evidence>
<evidence type="ECO:0000256" key="7">
    <source>
        <dbReference type="PROSITE-ProRule" id="PRU00433"/>
    </source>
</evidence>
<dbReference type="InterPro" id="IPR009056">
    <property type="entry name" value="Cyt_c-like_dom"/>
</dbReference>
<dbReference type="PANTHER" id="PTHR30600:SF10">
    <property type="entry name" value="BLL6722 PROTEIN"/>
    <property type="match status" value="1"/>
</dbReference>
<dbReference type="RefSeq" id="WP_015243664.1">
    <property type="nucleotide sequence ID" value="NC_019892.1"/>
</dbReference>
<evidence type="ECO:0000313" key="10">
    <source>
        <dbReference type="EMBL" id="AGA24479.1"/>
    </source>
</evidence>
<feature type="compositionally biased region" description="Basic residues" evidence="8">
    <location>
        <begin position="863"/>
        <end position="872"/>
    </location>
</feature>
<evidence type="ECO:0000256" key="4">
    <source>
        <dbReference type="ARBA" id="ARBA00022729"/>
    </source>
</evidence>
<dbReference type="GO" id="GO:0020037">
    <property type="term" value="F:heme binding"/>
    <property type="evidence" value="ECO:0007669"/>
    <property type="project" value="InterPro"/>
</dbReference>
<dbReference type="GO" id="GO:0009055">
    <property type="term" value="F:electron transfer activity"/>
    <property type="evidence" value="ECO:0007669"/>
    <property type="project" value="InterPro"/>
</dbReference>
<evidence type="ECO:0000256" key="5">
    <source>
        <dbReference type="ARBA" id="ARBA00023002"/>
    </source>
</evidence>
<dbReference type="GO" id="GO:0030313">
    <property type="term" value="C:cell envelope"/>
    <property type="evidence" value="ECO:0007669"/>
    <property type="project" value="UniProtKB-SubCell"/>
</dbReference>
<feature type="region of interest" description="Disordered" evidence="8">
    <location>
        <begin position="190"/>
        <end position="224"/>
    </location>
</feature>
<dbReference type="SUPFAM" id="SSF46626">
    <property type="entry name" value="Cytochrome c"/>
    <property type="match status" value="2"/>
</dbReference>
<keyword evidence="4" id="KW-0732">Signal</keyword>